<dbReference type="InterPro" id="IPR003697">
    <property type="entry name" value="Maf-like"/>
</dbReference>
<comment type="caution">
    <text evidence="3">The sequence shown here is derived from an EMBL/GenBank/DDBJ whole genome shotgun (WGS) entry which is preliminary data.</text>
</comment>
<organism evidence="3 4">
    <name type="scientific">Chrysophaeum taylorii</name>
    <dbReference type="NCBI Taxonomy" id="2483200"/>
    <lineage>
        <taxon>Eukaryota</taxon>
        <taxon>Sar</taxon>
        <taxon>Stramenopiles</taxon>
        <taxon>Ochrophyta</taxon>
        <taxon>Pelagophyceae</taxon>
        <taxon>Pelagomonadales</taxon>
        <taxon>Pelagomonadaceae</taxon>
        <taxon>Chrysophaeum</taxon>
    </lineage>
</organism>
<dbReference type="Gene3D" id="3.90.950.10">
    <property type="match status" value="1"/>
</dbReference>
<sequence>MMLGSVAQALGTYSLVLASGSPRRKDLLDQMLPETVSFRVETSGFEEDLPKTEPSAYVMETARCKGVEVFERCGGNALVIAADTVVVGVDGAILEKPASEADALRVLSSLSGRTHAVLTGVALFRRGRTITFFERTEVTFSPLSEDTIRAYIATGEPMDKAGSYGIQGRAGPFVEKLEGDYFNVVGLPMNRLSRELVAFVRDD</sequence>
<dbReference type="InterPro" id="IPR029001">
    <property type="entry name" value="ITPase-like_fam"/>
</dbReference>
<dbReference type="AlphaFoldDB" id="A0AAD7XNM3"/>
<reference evidence="3" key="1">
    <citation type="submission" date="2023-01" db="EMBL/GenBank/DDBJ databases">
        <title>Metagenome sequencing of chrysophaentin producing Chrysophaeum taylorii.</title>
        <authorList>
            <person name="Davison J."/>
            <person name="Bewley C."/>
        </authorList>
    </citation>
    <scope>NUCLEOTIDE SEQUENCE</scope>
    <source>
        <strain evidence="3">NIES-1699</strain>
    </source>
</reference>
<dbReference type="Pfam" id="PF02545">
    <property type="entry name" value="Maf"/>
    <property type="match status" value="1"/>
</dbReference>
<evidence type="ECO:0000313" key="4">
    <source>
        <dbReference type="Proteomes" id="UP001230188"/>
    </source>
</evidence>
<comment type="cofactor">
    <cofactor evidence="1">
        <name>a divalent metal cation</name>
        <dbReference type="ChEBI" id="CHEBI:60240"/>
    </cofactor>
</comment>
<gene>
    <name evidence="3" type="ORF">CTAYLR_001276</name>
</gene>
<accession>A0AAD7XNM3</accession>
<dbReference type="NCBIfam" id="TIGR00172">
    <property type="entry name" value="maf"/>
    <property type="match status" value="1"/>
</dbReference>
<evidence type="ECO:0000256" key="1">
    <source>
        <dbReference type="ARBA" id="ARBA00001968"/>
    </source>
</evidence>
<keyword evidence="2" id="KW-0378">Hydrolase</keyword>
<protein>
    <submittedName>
        <fullName evidence="3">Uncharacterized protein</fullName>
    </submittedName>
</protein>
<dbReference type="HAMAP" id="MF_00528">
    <property type="entry name" value="Maf"/>
    <property type="match status" value="1"/>
</dbReference>
<dbReference type="PANTHER" id="PTHR43213">
    <property type="entry name" value="BIFUNCTIONAL DTTP/UTP PYROPHOSPHATASE/METHYLTRANSFERASE PROTEIN-RELATED"/>
    <property type="match status" value="1"/>
</dbReference>
<evidence type="ECO:0000313" key="3">
    <source>
        <dbReference type="EMBL" id="KAJ8602449.1"/>
    </source>
</evidence>
<dbReference type="GO" id="GO:0047429">
    <property type="term" value="F:nucleoside triphosphate diphosphatase activity"/>
    <property type="evidence" value="ECO:0007669"/>
    <property type="project" value="InterPro"/>
</dbReference>
<dbReference type="SUPFAM" id="SSF52972">
    <property type="entry name" value="ITPase-like"/>
    <property type="match status" value="1"/>
</dbReference>
<dbReference type="PANTHER" id="PTHR43213:SF5">
    <property type="entry name" value="BIFUNCTIONAL DTTP_UTP PYROPHOSPHATASE_METHYLTRANSFERASE PROTEIN-RELATED"/>
    <property type="match status" value="1"/>
</dbReference>
<keyword evidence="4" id="KW-1185">Reference proteome</keyword>
<dbReference type="CDD" id="cd00555">
    <property type="entry name" value="Maf"/>
    <property type="match status" value="1"/>
</dbReference>
<name>A0AAD7XNM3_9STRA</name>
<dbReference type="EMBL" id="JAQMWT010000379">
    <property type="protein sequence ID" value="KAJ8602449.1"/>
    <property type="molecule type" value="Genomic_DNA"/>
</dbReference>
<dbReference type="Proteomes" id="UP001230188">
    <property type="component" value="Unassembled WGS sequence"/>
</dbReference>
<proteinExistence type="inferred from homology"/>
<dbReference type="PIRSF" id="PIRSF006305">
    <property type="entry name" value="Maf"/>
    <property type="match status" value="1"/>
</dbReference>
<evidence type="ECO:0000256" key="2">
    <source>
        <dbReference type="ARBA" id="ARBA00022801"/>
    </source>
</evidence>